<accession>A0A0B1RQ80</accession>
<sequence>MRLLHLFGLLPLLLLCCDANKCSESSPYFTCHGASVIIIDGTHHMRSRDEIKKEFEYIENHVVSHLGLDKEYEVAFMVSGVCDKDKWEHKYVCSHKEACSELESLYELAYKHGLEKESLKKIMQQISEHYDHKHPVILFSKSEYVSLSMNPAV</sequence>
<feature type="chain" id="PRO_5002060494" description="VWFA domain-containing protein" evidence="1">
    <location>
        <begin position="20"/>
        <end position="153"/>
    </location>
</feature>
<evidence type="ECO:0000313" key="2">
    <source>
        <dbReference type="EMBL" id="KHJ74784.1"/>
    </source>
</evidence>
<organism evidence="2 3">
    <name type="scientific">Oesophagostomum dentatum</name>
    <name type="common">Nodular worm</name>
    <dbReference type="NCBI Taxonomy" id="61180"/>
    <lineage>
        <taxon>Eukaryota</taxon>
        <taxon>Metazoa</taxon>
        <taxon>Ecdysozoa</taxon>
        <taxon>Nematoda</taxon>
        <taxon>Chromadorea</taxon>
        <taxon>Rhabditida</taxon>
        <taxon>Rhabditina</taxon>
        <taxon>Rhabditomorpha</taxon>
        <taxon>Strongyloidea</taxon>
        <taxon>Strongylidae</taxon>
        <taxon>Oesophagostomum</taxon>
    </lineage>
</organism>
<keyword evidence="3" id="KW-1185">Reference proteome</keyword>
<evidence type="ECO:0000313" key="3">
    <source>
        <dbReference type="Proteomes" id="UP000053660"/>
    </source>
</evidence>
<dbReference type="AlphaFoldDB" id="A0A0B1RQ80"/>
<protein>
    <recommendedName>
        <fullName evidence="4">VWFA domain-containing protein</fullName>
    </recommendedName>
</protein>
<feature type="signal peptide" evidence="1">
    <location>
        <begin position="1"/>
        <end position="19"/>
    </location>
</feature>
<proteinExistence type="predicted"/>
<evidence type="ECO:0008006" key="4">
    <source>
        <dbReference type="Google" id="ProtNLM"/>
    </source>
</evidence>
<evidence type="ECO:0000256" key="1">
    <source>
        <dbReference type="SAM" id="SignalP"/>
    </source>
</evidence>
<reference evidence="2 3" key="1">
    <citation type="submission" date="2014-03" db="EMBL/GenBank/DDBJ databases">
        <title>Draft genome of the hookworm Oesophagostomum dentatum.</title>
        <authorList>
            <person name="Mitreva M."/>
        </authorList>
    </citation>
    <scope>NUCLEOTIDE SEQUENCE [LARGE SCALE GENOMIC DNA]</scope>
    <source>
        <strain evidence="2 3">OD-Hann</strain>
    </source>
</reference>
<name>A0A0B1RQ80_OESDE</name>
<dbReference type="Proteomes" id="UP000053660">
    <property type="component" value="Unassembled WGS sequence"/>
</dbReference>
<dbReference type="EMBL" id="KN613387">
    <property type="protein sequence ID" value="KHJ74784.1"/>
    <property type="molecule type" value="Genomic_DNA"/>
</dbReference>
<gene>
    <name evidence="2" type="ORF">OESDEN_25600</name>
</gene>
<keyword evidence="1" id="KW-0732">Signal</keyword>
<dbReference type="OrthoDB" id="5873083at2759"/>